<dbReference type="InterPro" id="IPR016152">
    <property type="entry name" value="PTrfase/Anion_transptr"/>
</dbReference>
<dbReference type="PROSITE" id="PS51094">
    <property type="entry name" value="PTS_EIIA_TYPE_2"/>
    <property type="match status" value="1"/>
</dbReference>
<name>A0ABW4NQN1_9PAST</name>
<evidence type="ECO:0000256" key="4">
    <source>
        <dbReference type="ARBA" id="ARBA00022679"/>
    </source>
</evidence>
<dbReference type="Gene3D" id="3.30.1340.10">
    <property type="entry name" value="HPr-like"/>
    <property type="match status" value="1"/>
</dbReference>
<keyword evidence="2" id="KW-0597">Phosphoprotein</keyword>
<dbReference type="PROSITE" id="PS51350">
    <property type="entry name" value="PTS_HPR_DOM"/>
    <property type="match status" value="1"/>
</dbReference>
<dbReference type="InterPro" id="IPR002178">
    <property type="entry name" value="PTS_EIIA_type-2_dom"/>
</dbReference>
<feature type="domain" description="PTS EIIA type-2" evidence="7">
    <location>
        <begin position="2"/>
        <end position="142"/>
    </location>
</feature>
<evidence type="ECO:0000256" key="5">
    <source>
        <dbReference type="ARBA" id="ARBA00022683"/>
    </source>
</evidence>
<keyword evidence="1" id="KW-0813">Transport</keyword>
<dbReference type="NCBIfam" id="NF008319">
    <property type="entry name" value="PRK11109.1"/>
    <property type="match status" value="1"/>
</dbReference>
<keyword evidence="5" id="KW-0598">Phosphotransferase system</keyword>
<dbReference type="Proteomes" id="UP001597420">
    <property type="component" value="Unassembled WGS sequence"/>
</dbReference>
<organism evidence="9 10">
    <name type="scientific">Pasteurella oralis</name>
    <dbReference type="NCBI Taxonomy" id="1071947"/>
    <lineage>
        <taxon>Bacteria</taxon>
        <taxon>Pseudomonadati</taxon>
        <taxon>Pseudomonadota</taxon>
        <taxon>Gammaproteobacteria</taxon>
        <taxon>Pasteurellales</taxon>
        <taxon>Pasteurellaceae</taxon>
        <taxon>Pasteurella</taxon>
    </lineage>
</organism>
<gene>
    <name evidence="9" type="primary">fruB</name>
    <name evidence="9" type="ORF">ACFSAV_00790</name>
</gene>
<evidence type="ECO:0000256" key="1">
    <source>
        <dbReference type="ARBA" id="ARBA00022448"/>
    </source>
</evidence>
<comment type="caution">
    <text evidence="9">The sequence shown here is derived from an EMBL/GenBank/DDBJ whole genome shotgun (WGS) entry which is preliminary data.</text>
</comment>
<dbReference type="Gene3D" id="3.40.930.10">
    <property type="entry name" value="Mannitol-specific EII, Chain A"/>
    <property type="match status" value="1"/>
</dbReference>
<dbReference type="SUPFAM" id="SSF55594">
    <property type="entry name" value="HPr-like"/>
    <property type="match status" value="1"/>
</dbReference>
<keyword evidence="4" id="KW-0808">Transferase</keyword>
<evidence type="ECO:0000259" key="8">
    <source>
        <dbReference type="PROSITE" id="PS51350"/>
    </source>
</evidence>
<dbReference type="PROSITE" id="PS00372">
    <property type="entry name" value="PTS_EIIA_TYPE_2_HIS"/>
    <property type="match status" value="1"/>
</dbReference>
<dbReference type="Pfam" id="PF00359">
    <property type="entry name" value="PTS_EIIA_2"/>
    <property type="match status" value="1"/>
</dbReference>
<proteinExistence type="predicted"/>
<evidence type="ECO:0000256" key="3">
    <source>
        <dbReference type="ARBA" id="ARBA00022597"/>
    </source>
</evidence>
<dbReference type="EMBL" id="JBHUFP010000002">
    <property type="protein sequence ID" value="MFD1804922.1"/>
    <property type="molecule type" value="Genomic_DNA"/>
</dbReference>
<dbReference type="SUPFAM" id="SSF55804">
    <property type="entry name" value="Phoshotransferase/anion transport protein"/>
    <property type="match status" value="2"/>
</dbReference>
<protein>
    <submittedName>
        <fullName evidence="9">Fused PTS fructose transporter subunit IIA/HPr protein</fullName>
    </submittedName>
</protein>
<dbReference type="InterPro" id="IPR000032">
    <property type="entry name" value="HPr-like"/>
</dbReference>
<keyword evidence="6" id="KW-0418">Kinase</keyword>
<dbReference type="PRINTS" id="PR00107">
    <property type="entry name" value="PHOSPHOCPHPR"/>
</dbReference>
<dbReference type="RefSeq" id="WP_379095110.1">
    <property type="nucleotide sequence ID" value="NZ_JBHUFP010000002.1"/>
</dbReference>
<evidence type="ECO:0000313" key="10">
    <source>
        <dbReference type="Proteomes" id="UP001597420"/>
    </source>
</evidence>
<dbReference type="PANTHER" id="PTHR30181:SF3">
    <property type="entry name" value="MULTIPHOSPHORYL TRANSFER PROTEIN"/>
    <property type="match status" value="1"/>
</dbReference>
<feature type="domain" description="HPr" evidence="8">
    <location>
        <begin position="292"/>
        <end position="382"/>
    </location>
</feature>
<keyword evidence="3" id="KW-0762">Sugar transport</keyword>
<dbReference type="CDD" id="cd00211">
    <property type="entry name" value="PTS_IIA_fru"/>
    <property type="match status" value="1"/>
</dbReference>
<evidence type="ECO:0000259" key="7">
    <source>
        <dbReference type="PROSITE" id="PS51094"/>
    </source>
</evidence>
<dbReference type="CDD" id="cd00367">
    <property type="entry name" value="PTS-HPr_like"/>
    <property type="match status" value="1"/>
</dbReference>
<evidence type="ECO:0000256" key="2">
    <source>
        <dbReference type="ARBA" id="ARBA00022553"/>
    </source>
</evidence>
<reference evidence="10" key="1">
    <citation type="journal article" date="2019" name="Int. J. Syst. Evol. Microbiol.">
        <title>The Global Catalogue of Microorganisms (GCM) 10K type strain sequencing project: providing services to taxonomists for standard genome sequencing and annotation.</title>
        <authorList>
            <consortium name="The Broad Institute Genomics Platform"/>
            <consortium name="The Broad Institute Genome Sequencing Center for Infectious Disease"/>
            <person name="Wu L."/>
            <person name="Ma J."/>
        </authorList>
    </citation>
    <scope>NUCLEOTIDE SEQUENCE [LARGE SCALE GENOMIC DNA]</scope>
    <source>
        <strain evidence="10">CCM 7950</strain>
    </source>
</reference>
<dbReference type="PANTHER" id="PTHR30181">
    <property type="entry name" value="MANNITOL PERMEASE IIC COMPONENT"/>
    <property type="match status" value="1"/>
</dbReference>
<accession>A0ABW4NQN1</accession>
<evidence type="ECO:0000313" key="9">
    <source>
        <dbReference type="EMBL" id="MFD1804922.1"/>
    </source>
</evidence>
<keyword evidence="10" id="KW-1185">Reference proteome</keyword>
<dbReference type="InterPro" id="IPR050893">
    <property type="entry name" value="Sugar_PTS"/>
</dbReference>
<sequence length="383" mass="41155">MFQLSDNDIHLAVQATNKQQAIALVADALVNTGCVENGYLQGMLEREAQMTTYLGNGIAIPHGSLATRSLVNKTSVQFFQFPQGVDWGEGNIAYIVIGIAADSDAHLALLRQLTRILDNETAAQQLATTQDVRQFQAIIMGETTSSLINAESITLAVETESLLTLTALNVEKLQQQQAINNYFISEVIASPALPLGKGIWLTDATVGNQHNAIALSRAKQAFIHNGKSVQVVLTIAAVDDQINHSLACLLDQQVQETLLTGSIEQILCALTSQPCNESAVENSTILAGQVPAIEMIVTIRHTHGLHYRPAALLVNHIKKYNASIAVQNLDNGGQLISAKSLMKVTALGAQKGHRLRFVATGAQAKQALKEISELIESGLDESP</sequence>
<dbReference type="Pfam" id="PF00381">
    <property type="entry name" value="PTS-HPr"/>
    <property type="match status" value="1"/>
</dbReference>
<dbReference type="NCBIfam" id="TIGR01003">
    <property type="entry name" value="PTS_HPr_family"/>
    <property type="match status" value="1"/>
</dbReference>
<evidence type="ECO:0000256" key="6">
    <source>
        <dbReference type="ARBA" id="ARBA00022777"/>
    </source>
</evidence>
<dbReference type="InterPro" id="IPR035895">
    <property type="entry name" value="HPr-like_sf"/>
</dbReference>